<reference evidence="3" key="1">
    <citation type="journal article" date="2020" name="Fungal Divers.">
        <title>Resolving the Mortierellaceae phylogeny through synthesis of multi-gene phylogenetics and phylogenomics.</title>
        <authorList>
            <person name="Vandepol N."/>
            <person name="Liber J."/>
            <person name="Desiro A."/>
            <person name="Na H."/>
            <person name="Kennedy M."/>
            <person name="Barry K."/>
            <person name="Grigoriev I.V."/>
            <person name="Miller A.N."/>
            <person name="O'Donnell K."/>
            <person name="Stajich J.E."/>
            <person name="Bonito G."/>
        </authorList>
    </citation>
    <scope>NUCLEOTIDE SEQUENCE</scope>
    <source>
        <strain evidence="3">BC1065</strain>
    </source>
</reference>
<name>A0A9P6PS31_9FUNG</name>
<organism evidence="3 4">
    <name type="scientific">Actinomortierella ambigua</name>
    <dbReference type="NCBI Taxonomy" id="1343610"/>
    <lineage>
        <taxon>Eukaryota</taxon>
        <taxon>Fungi</taxon>
        <taxon>Fungi incertae sedis</taxon>
        <taxon>Mucoromycota</taxon>
        <taxon>Mortierellomycotina</taxon>
        <taxon>Mortierellomycetes</taxon>
        <taxon>Mortierellales</taxon>
        <taxon>Mortierellaceae</taxon>
        <taxon>Actinomortierella</taxon>
    </lineage>
</organism>
<feature type="domain" description="Casein kinase substrate phosphoprotein PP28" evidence="2">
    <location>
        <begin position="84"/>
        <end position="159"/>
    </location>
</feature>
<protein>
    <submittedName>
        <fullName evidence="3">Heat- and acid-stable phosphoprotein</fullName>
    </submittedName>
</protein>
<feature type="compositionally biased region" description="Basic and acidic residues" evidence="1">
    <location>
        <begin position="19"/>
        <end position="36"/>
    </location>
</feature>
<feature type="region of interest" description="Disordered" evidence="1">
    <location>
        <begin position="148"/>
        <end position="171"/>
    </location>
</feature>
<accession>A0A9P6PS31</accession>
<evidence type="ECO:0000313" key="4">
    <source>
        <dbReference type="Proteomes" id="UP000807716"/>
    </source>
</evidence>
<feature type="compositionally biased region" description="Basic residues" evidence="1">
    <location>
        <begin position="1"/>
        <end position="10"/>
    </location>
</feature>
<dbReference type="PANTHER" id="PTHR22055">
    <property type="entry name" value="28 KDA HEAT- AND ACID-STABLE PHOSPHOPROTEIN PDGF-ASSOCIATED PROTEIN"/>
    <property type="match status" value="1"/>
</dbReference>
<evidence type="ECO:0000259" key="2">
    <source>
        <dbReference type="Pfam" id="PF10252"/>
    </source>
</evidence>
<dbReference type="Proteomes" id="UP000807716">
    <property type="component" value="Unassembled WGS sequence"/>
</dbReference>
<keyword evidence="4" id="KW-1185">Reference proteome</keyword>
<gene>
    <name evidence="3" type="primary">PDAP1</name>
    <name evidence="3" type="ORF">DFQ27_008709</name>
</gene>
<evidence type="ECO:0000313" key="3">
    <source>
        <dbReference type="EMBL" id="KAG0251517.1"/>
    </source>
</evidence>
<dbReference type="Pfam" id="PF10252">
    <property type="entry name" value="PP28"/>
    <property type="match status" value="1"/>
</dbReference>
<feature type="compositionally biased region" description="Basic and acidic residues" evidence="1">
    <location>
        <begin position="148"/>
        <end position="165"/>
    </location>
</feature>
<proteinExistence type="predicted"/>
<comment type="caution">
    <text evidence="3">The sequence shown here is derived from an EMBL/GenBank/DDBJ whole genome shotgun (WGS) entry which is preliminary data.</text>
</comment>
<dbReference type="InterPro" id="IPR039876">
    <property type="entry name" value="HAP28"/>
</dbReference>
<feature type="compositionally biased region" description="Acidic residues" evidence="1">
    <location>
        <begin position="53"/>
        <end position="62"/>
    </location>
</feature>
<dbReference type="EMBL" id="JAAAJB010000744">
    <property type="protein sequence ID" value="KAG0251517.1"/>
    <property type="molecule type" value="Genomic_DNA"/>
</dbReference>
<dbReference type="InterPro" id="IPR019380">
    <property type="entry name" value="Casein_kinase_sb_PP28"/>
</dbReference>
<evidence type="ECO:0000256" key="1">
    <source>
        <dbReference type="SAM" id="MobiDB-lite"/>
    </source>
</evidence>
<feature type="compositionally biased region" description="Basic and acidic residues" evidence="1">
    <location>
        <begin position="104"/>
        <end position="118"/>
    </location>
</feature>
<feature type="region of interest" description="Disordered" evidence="1">
    <location>
        <begin position="1"/>
        <end position="118"/>
    </location>
</feature>
<dbReference type="OrthoDB" id="21120at2759"/>
<sequence length="171" mass="18991">MAGGKFKKPQRGGGRQFSRRIETVDSRTSYRERQEVSDDSEEDSNASDATESGSEEESDEEVVVQQPKKKEAAKSTDPGLEVSNPNRAGARNLKASDLSTPTEMSRREREAAEKEAAKAKYWKLHQEGKTDQAKADLARLAVIRKQREEAAAQRLAEQKARDEAAAAKTRK</sequence>
<dbReference type="AlphaFoldDB" id="A0A9P6PS31"/>